<accession>A0ABT0PMM5</accession>
<keyword evidence="2" id="KW-0677">Repeat</keyword>
<comment type="caution">
    <text evidence="3">The sequence shown here is derived from an EMBL/GenBank/DDBJ whole genome shotgun (WGS) entry which is preliminary data.</text>
</comment>
<dbReference type="Gene3D" id="3.80.10.10">
    <property type="entry name" value="Ribonuclease Inhibitor"/>
    <property type="match status" value="1"/>
</dbReference>
<keyword evidence="1" id="KW-0433">Leucine-rich repeat</keyword>
<dbReference type="PANTHER" id="PTHR48051">
    <property type="match status" value="1"/>
</dbReference>
<dbReference type="InterPro" id="IPR001611">
    <property type="entry name" value="Leu-rich_rpt"/>
</dbReference>
<evidence type="ECO:0000313" key="4">
    <source>
        <dbReference type="Proteomes" id="UP001203607"/>
    </source>
</evidence>
<dbReference type="PANTHER" id="PTHR48051:SF1">
    <property type="entry name" value="RAS SUPPRESSOR PROTEIN 1"/>
    <property type="match status" value="1"/>
</dbReference>
<evidence type="ECO:0000256" key="2">
    <source>
        <dbReference type="ARBA" id="ARBA00022737"/>
    </source>
</evidence>
<evidence type="ECO:0000256" key="1">
    <source>
        <dbReference type="ARBA" id="ARBA00022614"/>
    </source>
</evidence>
<protein>
    <recommendedName>
        <fullName evidence="5">Leucine-rich repeat domain-containing protein</fullName>
    </recommendedName>
</protein>
<name>A0ABT0PMM5_9FLAO</name>
<reference evidence="3 4" key="1">
    <citation type="submission" date="2022-05" db="EMBL/GenBank/DDBJ databases">
        <authorList>
            <person name="Park J.-S."/>
        </authorList>
    </citation>
    <scope>NUCLEOTIDE SEQUENCE [LARGE SCALE GENOMIC DNA]</scope>
    <source>
        <strain evidence="3 4">2012CJ35-5</strain>
    </source>
</reference>
<evidence type="ECO:0008006" key="5">
    <source>
        <dbReference type="Google" id="ProtNLM"/>
    </source>
</evidence>
<proteinExistence type="predicted"/>
<keyword evidence="4" id="KW-1185">Reference proteome</keyword>
<dbReference type="EMBL" id="JAMFMA010000001">
    <property type="protein sequence ID" value="MCL6272627.1"/>
    <property type="molecule type" value="Genomic_DNA"/>
</dbReference>
<dbReference type="SUPFAM" id="SSF52058">
    <property type="entry name" value="L domain-like"/>
    <property type="match status" value="1"/>
</dbReference>
<dbReference type="InterPro" id="IPR050216">
    <property type="entry name" value="LRR_domain-containing"/>
</dbReference>
<gene>
    <name evidence="3" type="ORF">M3P19_01335</name>
</gene>
<dbReference type="PROSITE" id="PS51450">
    <property type="entry name" value="LRR"/>
    <property type="match status" value="1"/>
</dbReference>
<sequence length="346" mass="39513">MHKLKAFLILCLSIWHLGNTQTLEALQNEIAQLPIYTNLDKASQSPTTVYRIHVPCEMEQARQWYKSLALFENVRELKLCAENWHETNVKLKELNSIEFLDLGNYSTQNTYPTDLPAGTYSLNSLVSINLNGLPNLNWNLVLSRLSKLTGLRNLALMNNGFVILPKEIEQLHFLEALWLGSNSKLDITDSLKKLGSLRSLRHLGFGGNGIRKIPKEIKGLQKIELLWLSGNPIESLETLSSINSLEQMALNSCDLKGFPETLFKLNNLNALSMRNNPNLKLDWHVMSLPNKLKTLDLRGSLNENIPLDYIQKTHLTKLVLDKDPWPNYQIEKLKQLNKNLTIIIRN</sequence>
<organism evidence="3 4">
    <name type="scientific">Flagellimonas spongiicola</name>
    <dbReference type="NCBI Taxonomy" id="2942208"/>
    <lineage>
        <taxon>Bacteria</taxon>
        <taxon>Pseudomonadati</taxon>
        <taxon>Bacteroidota</taxon>
        <taxon>Flavobacteriia</taxon>
        <taxon>Flavobacteriales</taxon>
        <taxon>Flavobacteriaceae</taxon>
        <taxon>Flagellimonas</taxon>
    </lineage>
</organism>
<evidence type="ECO:0000313" key="3">
    <source>
        <dbReference type="EMBL" id="MCL6272627.1"/>
    </source>
</evidence>
<dbReference type="InterPro" id="IPR032675">
    <property type="entry name" value="LRR_dom_sf"/>
</dbReference>
<dbReference type="RefSeq" id="WP_249655813.1">
    <property type="nucleotide sequence ID" value="NZ_JAMFMA010000001.1"/>
</dbReference>
<dbReference type="Proteomes" id="UP001203607">
    <property type="component" value="Unassembled WGS sequence"/>
</dbReference>